<dbReference type="InterPro" id="IPR014976">
    <property type="entry name" value="AbpA_HamA_C"/>
</dbReference>
<gene>
    <name evidence="2" type="ORF">QP858_00490</name>
</gene>
<protein>
    <submittedName>
        <fullName evidence="2">DUF1837 domain-containing protein</fullName>
    </submittedName>
</protein>
<dbReference type="Proteomes" id="UP001225576">
    <property type="component" value="Unassembled WGS sequence"/>
</dbReference>
<sequence length="311" mass="34585">MGEYEMAQATITSTLRGDTFASTFTEVAHSNTLGLRNDEQLRLFHLSVQNNRFDHTALVKFLKRNVGRYVFSRAEYEGYKQRDDLEEVALDAVSRMRSQQDGMGLGEILLYVLLEQILEAPKVMSKIELNQARGQIHSRCDAIHLLTPDGQRTTSSIVFGTSSVVGNIGDAITAAFDRVVDIEQNRSDEVQLAEQTVFTKTLDPATANYVKDLLIPKPGGAPEFDTAYSMFLGYDIGLDPKNYSNQQYRSALDQKMQGDIAAHAQMIANEINTRNLDNYSFYIYVLPLNEVDVDAVAIMDGLVGEPGGSHV</sequence>
<comment type="caution">
    <text evidence="2">The sequence shown here is derived from an EMBL/GenBank/DDBJ whole genome shotgun (WGS) entry which is preliminary data.</text>
</comment>
<name>A0AAW6ZAD0_9ACTO</name>
<evidence type="ECO:0000313" key="2">
    <source>
        <dbReference type="EMBL" id="MDK8600946.1"/>
    </source>
</evidence>
<evidence type="ECO:0000259" key="1">
    <source>
        <dbReference type="Pfam" id="PF08878"/>
    </source>
</evidence>
<dbReference type="AlphaFoldDB" id="A0AAW6ZAD0"/>
<accession>A0AAW6ZAD0</accession>
<dbReference type="EMBL" id="JASPDQ010000001">
    <property type="protein sequence ID" value="MDK8600946.1"/>
    <property type="molecule type" value="Genomic_DNA"/>
</dbReference>
<dbReference type="Pfam" id="PF08878">
    <property type="entry name" value="HamA"/>
    <property type="match status" value="1"/>
</dbReference>
<dbReference type="RefSeq" id="WP_285321171.1">
    <property type="nucleotide sequence ID" value="NZ_JASPDQ010000001.1"/>
</dbReference>
<proteinExistence type="predicted"/>
<organism evidence="2 3">
    <name type="scientific">Trueperella bernardiae</name>
    <dbReference type="NCBI Taxonomy" id="59561"/>
    <lineage>
        <taxon>Bacteria</taxon>
        <taxon>Bacillati</taxon>
        <taxon>Actinomycetota</taxon>
        <taxon>Actinomycetes</taxon>
        <taxon>Actinomycetales</taxon>
        <taxon>Actinomycetaceae</taxon>
        <taxon>Trueperella</taxon>
    </lineage>
</organism>
<feature type="domain" description="Anti-bacteriophage protein A/HamA C-terminal" evidence="1">
    <location>
        <begin position="25"/>
        <end position="297"/>
    </location>
</feature>
<reference evidence="2" key="1">
    <citation type="submission" date="2023-05" db="EMBL/GenBank/DDBJ databases">
        <title>Genomic Catalog of Human Bladder Bacteria.</title>
        <authorList>
            <person name="Du J."/>
        </authorList>
    </citation>
    <scope>NUCLEOTIDE SEQUENCE</scope>
    <source>
        <strain evidence="2">UMB1304A</strain>
    </source>
</reference>
<evidence type="ECO:0000313" key="3">
    <source>
        <dbReference type="Proteomes" id="UP001225576"/>
    </source>
</evidence>